<gene>
    <name evidence="5" type="ORF">FC27_GL002216</name>
</gene>
<dbReference type="EMBL" id="AZFA01000008">
    <property type="protein sequence ID" value="KRL67095.1"/>
    <property type="molecule type" value="Genomic_DNA"/>
</dbReference>
<feature type="domain" description="Phospholipase/carboxylesterase/thioesterase" evidence="3">
    <location>
        <begin position="312"/>
        <end position="418"/>
    </location>
</feature>
<evidence type="ECO:0000313" key="5">
    <source>
        <dbReference type="EMBL" id="KRL67095.1"/>
    </source>
</evidence>
<evidence type="ECO:0000259" key="4">
    <source>
        <dbReference type="Pfam" id="PF18435"/>
    </source>
</evidence>
<dbReference type="AlphaFoldDB" id="A0A0R1SD49"/>
<accession>A0A0R1SD49</accession>
<dbReference type="GO" id="GO:0016787">
    <property type="term" value="F:hydrolase activity"/>
    <property type="evidence" value="ECO:0007669"/>
    <property type="project" value="InterPro"/>
</dbReference>
<feature type="signal peptide" evidence="2">
    <location>
        <begin position="1"/>
        <end position="26"/>
    </location>
</feature>
<reference evidence="5 6" key="1">
    <citation type="journal article" date="2015" name="Genome Announc.">
        <title>Expanding the biotechnology potential of lactobacilli through comparative genomics of 213 strains and associated genera.</title>
        <authorList>
            <person name="Sun Z."/>
            <person name="Harris H.M."/>
            <person name="McCann A."/>
            <person name="Guo C."/>
            <person name="Argimon S."/>
            <person name="Zhang W."/>
            <person name="Yang X."/>
            <person name="Jeffery I.B."/>
            <person name="Cooney J.C."/>
            <person name="Kagawa T.F."/>
            <person name="Liu W."/>
            <person name="Song Y."/>
            <person name="Salvetti E."/>
            <person name="Wrobel A."/>
            <person name="Rasinkangas P."/>
            <person name="Parkhill J."/>
            <person name="Rea M.C."/>
            <person name="O'Sullivan O."/>
            <person name="Ritari J."/>
            <person name="Douillard F.P."/>
            <person name="Paul Ross R."/>
            <person name="Yang R."/>
            <person name="Briner A.E."/>
            <person name="Felis G.E."/>
            <person name="de Vos W.M."/>
            <person name="Barrangou R."/>
            <person name="Klaenhammer T.R."/>
            <person name="Caufield P.W."/>
            <person name="Cui Y."/>
            <person name="Zhang H."/>
            <person name="O'Toole P.W."/>
        </authorList>
    </citation>
    <scope>NUCLEOTIDE SEQUENCE [LARGE SCALE GENOMIC DNA]</scope>
    <source>
        <strain evidence="5 6">DSM 14857</strain>
    </source>
</reference>
<name>A0A0R1SD49_9LACO</name>
<dbReference type="InterPro" id="IPR050955">
    <property type="entry name" value="Plant_Biomass_Hydrol_Est"/>
</dbReference>
<feature type="chain" id="PRO_5038487975" evidence="2">
    <location>
        <begin position="27"/>
        <end position="478"/>
    </location>
</feature>
<dbReference type="Gene3D" id="3.40.50.1820">
    <property type="entry name" value="alpha/beta hydrolase"/>
    <property type="match status" value="1"/>
</dbReference>
<organism evidence="5 6">
    <name type="scientific">Companilactobacillus versmoldensis DSM 14857 = KCTC 3814</name>
    <dbReference type="NCBI Taxonomy" id="1423815"/>
    <lineage>
        <taxon>Bacteria</taxon>
        <taxon>Bacillati</taxon>
        <taxon>Bacillota</taxon>
        <taxon>Bacilli</taxon>
        <taxon>Lactobacillales</taxon>
        <taxon>Lactobacillaceae</taxon>
        <taxon>Companilactobacillus</taxon>
    </lineage>
</organism>
<dbReference type="PANTHER" id="PTHR43037:SF1">
    <property type="entry name" value="BLL1128 PROTEIN"/>
    <property type="match status" value="1"/>
</dbReference>
<proteinExistence type="predicted"/>
<dbReference type="InterPro" id="IPR003140">
    <property type="entry name" value="PLipase/COase/thioEstase"/>
</dbReference>
<dbReference type="STRING" id="1423815.FC27_GL002216"/>
<protein>
    <submittedName>
        <fullName evidence="5">Phospholipase carboxylesterase family protein</fullName>
    </submittedName>
</protein>
<dbReference type="SUPFAM" id="SSF53474">
    <property type="entry name" value="alpha/beta-Hydrolases"/>
    <property type="match status" value="1"/>
</dbReference>
<evidence type="ECO:0000256" key="2">
    <source>
        <dbReference type="SAM" id="SignalP"/>
    </source>
</evidence>
<evidence type="ECO:0000259" key="3">
    <source>
        <dbReference type="Pfam" id="PF02230"/>
    </source>
</evidence>
<dbReference type="InterPro" id="IPR029058">
    <property type="entry name" value="AB_hydrolase_fold"/>
</dbReference>
<dbReference type="Pfam" id="PF18435">
    <property type="entry name" value="EstA_Ig_like"/>
    <property type="match status" value="1"/>
</dbReference>
<comment type="caution">
    <text evidence="5">The sequence shown here is derived from an EMBL/GenBank/DDBJ whole genome shotgun (WGS) entry which is preliminary data.</text>
</comment>
<dbReference type="RefSeq" id="WP_010625209.1">
    <property type="nucleotide sequence ID" value="NZ_AZFA01000008.1"/>
</dbReference>
<dbReference type="eggNOG" id="COG4099">
    <property type="taxonomic scope" value="Bacteria"/>
</dbReference>
<dbReference type="PANTHER" id="PTHR43037">
    <property type="entry name" value="UNNAMED PRODUCT-RELATED"/>
    <property type="match status" value="1"/>
</dbReference>
<dbReference type="Proteomes" id="UP000051647">
    <property type="component" value="Unassembled WGS sequence"/>
</dbReference>
<evidence type="ECO:0000256" key="1">
    <source>
        <dbReference type="ARBA" id="ARBA00022729"/>
    </source>
</evidence>
<keyword evidence="6" id="KW-1185">Reference proteome</keyword>
<dbReference type="Pfam" id="PF02230">
    <property type="entry name" value="Abhydrolase_2"/>
    <property type="match status" value="1"/>
</dbReference>
<dbReference type="PATRIC" id="fig|1423815.3.peg.2274"/>
<sequence>MKFKRILALIAMFVAFICGYQISNSATNVQADMVNSNYQMIAHGYDWGPAIDKVVINTSMPIKKTDLNQQTFKVSSSDTYIPSTARQVNKAYLSNVNGKAVDSNSSRYIALDLAVDPDLTVADPFSFNQATQLNTQVAVQFQISQQNPLYSVRNKEITGITPTQRSSQVSYPELKSFSKNYSFTYQDKHFGTQSMQYTSYQAPANGKRALIIWLHGAGEGYKDPNPVSLLGSRAVGLAQKKIQSHFAGGADVLVPQAKTYWLDTRTTDASNRNDYGALGSGGTTLVYPNTPDGLEQRSRYEDGLTSMIQMYLTSHPKVDRNRVYIGGCSNGGYMALRMMVKEPGKFSAAFPISEAYLDKNISDAQIDNIKSSNIWFTQSQNDPIVNPQTSTVPTYQRLIKAGAQNVHFTFMKDVHDETGQFKGTDGQPYQYLGHFSWINVLDDYPAPDYDGVQAKNSDGSDVTVMSWLSRQNKATDWR</sequence>
<dbReference type="Gene3D" id="2.60.40.2180">
    <property type="match status" value="1"/>
</dbReference>
<dbReference type="OrthoDB" id="9815425at2"/>
<dbReference type="InterPro" id="IPR041172">
    <property type="entry name" value="EstA_Ig-like_N"/>
</dbReference>
<feature type="domain" description="Esterase Ig-like N-terminal" evidence="4">
    <location>
        <begin position="37"/>
        <end position="155"/>
    </location>
</feature>
<keyword evidence="1 2" id="KW-0732">Signal</keyword>
<evidence type="ECO:0000313" key="6">
    <source>
        <dbReference type="Proteomes" id="UP000051647"/>
    </source>
</evidence>